<dbReference type="Proteomes" id="UP000014023">
    <property type="component" value="Unassembled WGS sequence"/>
</dbReference>
<sequence length="35" mass="4132">MDTKPNNRSGSSMKVVKVRELSYIVKKEIKELIYF</sequence>
<dbReference type="AlphaFoldDB" id="A0A9W5V670"/>
<protein>
    <submittedName>
        <fullName evidence="1">Uncharacterized protein</fullName>
    </submittedName>
</protein>
<evidence type="ECO:0000313" key="2">
    <source>
        <dbReference type="Proteomes" id="UP000014023"/>
    </source>
</evidence>
<comment type="caution">
    <text evidence="1">The sequence shown here is derived from an EMBL/GenBank/DDBJ whole genome shotgun (WGS) entry which is preliminary data.</text>
</comment>
<name>A0A9W5V670_BACCE</name>
<reference evidence="1 2" key="1">
    <citation type="submission" date="2012-12" db="EMBL/GenBank/DDBJ databases">
        <title>The Genome Sequence of Bacillus cereus VD196.</title>
        <authorList>
            <consortium name="The Broad Institute Genome Sequencing Platform"/>
            <consortium name="The Broad Institute Genome Sequencing Center for Infectious Disease"/>
            <person name="Feldgarden M."/>
            <person name="Van der Auwera G.A."/>
            <person name="Mahillon J."/>
            <person name="Duprez V."/>
            <person name="Timmery S."/>
            <person name="Mattelet C."/>
            <person name="Dierick K."/>
            <person name="Sun M."/>
            <person name="Yu Z."/>
            <person name="Zhu L."/>
            <person name="Hu X."/>
            <person name="Shank E.B."/>
            <person name="Swiecicka I."/>
            <person name="Hansen B.M."/>
            <person name="Andrup L."/>
            <person name="Walker B."/>
            <person name="Young S.K."/>
            <person name="Zeng Q."/>
            <person name="Gargeya S."/>
            <person name="Fitzgerald M."/>
            <person name="Haas B."/>
            <person name="Abouelleil A."/>
            <person name="Alvarado L."/>
            <person name="Arachchi H.M."/>
            <person name="Berlin A.M."/>
            <person name="Chapman S.B."/>
            <person name="Dewar J."/>
            <person name="Goldberg J."/>
            <person name="Griggs A."/>
            <person name="Gujja S."/>
            <person name="Hansen M."/>
            <person name="Howarth C."/>
            <person name="Imamovic A."/>
            <person name="Larimer J."/>
            <person name="McCowan C."/>
            <person name="Murphy C."/>
            <person name="Neiman D."/>
            <person name="Pearson M."/>
            <person name="Priest M."/>
            <person name="Roberts A."/>
            <person name="Saif S."/>
            <person name="Shea T."/>
            <person name="Sisk P."/>
            <person name="Sykes S."/>
            <person name="Wortman J."/>
            <person name="Nusbaum C."/>
            <person name="Birren B."/>
        </authorList>
    </citation>
    <scope>NUCLEOTIDE SEQUENCE [LARGE SCALE GENOMIC DNA]</scope>
    <source>
        <strain evidence="1 2">VD196</strain>
    </source>
</reference>
<proteinExistence type="predicted"/>
<evidence type="ECO:0000313" key="1">
    <source>
        <dbReference type="EMBL" id="EOO62537.1"/>
    </source>
</evidence>
<accession>A0A9W5V670</accession>
<organism evidence="1 2">
    <name type="scientific">Bacillus cereus VD196</name>
    <dbReference type="NCBI Taxonomy" id="1053243"/>
    <lineage>
        <taxon>Bacteria</taxon>
        <taxon>Bacillati</taxon>
        <taxon>Bacillota</taxon>
        <taxon>Bacilli</taxon>
        <taxon>Bacillales</taxon>
        <taxon>Bacillaceae</taxon>
        <taxon>Bacillus</taxon>
        <taxon>Bacillus cereus group</taxon>
    </lineage>
</organism>
<gene>
    <name evidence="1" type="ORF">IKE_05630</name>
</gene>
<dbReference type="EMBL" id="AHFL01000046">
    <property type="protein sequence ID" value="EOO62537.1"/>
    <property type="molecule type" value="Genomic_DNA"/>
</dbReference>